<reference evidence="1" key="1">
    <citation type="submission" date="2020-08" db="EMBL/GenBank/DDBJ databases">
        <authorList>
            <person name="Cejkova D."/>
            <person name="Kubasova T."/>
            <person name="Jahodarova E."/>
            <person name="Rychlik I."/>
        </authorList>
    </citation>
    <scope>NUCLEOTIDE SEQUENCE</scope>
    <source>
        <strain evidence="1">An582</strain>
    </source>
</reference>
<organism evidence="1 2">
    <name type="scientific">Mordavella massiliensis</name>
    <dbReference type="NCBI Taxonomy" id="1871024"/>
    <lineage>
        <taxon>Bacteria</taxon>
        <taxon>Bacillati</taxon>
        <taxon>Bacillota</taxon>
        <taxon>Clostridia</taxon>
        <taxon>Eubacteriales</taxon>
        <taxon>Clostridiaceae</taxon>
        <taxon>Mordavella</taxon>
    </lineage>
</organism>
<evidence type="ECO:0000313" key="1">
    <source>
        <dbReference type="EMBL" id="MBM6949577.1"/>
    </source>
</evidence>
<comment type="caution">
    <text evidence="1">The sequence shown here is derived from an EMBL/GenBank/DDBJ whole genome shotgun (WGS) entry which is preliminary data.</text>
</comment>
<proteinExistence type="predicted"/>
<sequence>RCHDNARCESMWARMKTELLYDRYDTSQMTVEELKALIWRYFLSHWNNRRICSANGGLPPMIKRRQYYEALELVA</sequence>
<evidence type="ECO:0000313" key="2">
    <source>
        <dbReference type="Proteomes" id="UP000705508"/>
    </source>
</evidence>
<gene>
    <name evidence="1" type="ORF">H6A20_13245</name>
</gene>
<reference evidence="1" key="2">
    <citation type="journal article" date="2021" name="Sci. Rep.">
        <title>The distribution of antibiotic resistance genes in chicken gut microbiota commensals.</title>
        <authorList>
            <person name="Juricova H."/>
            <person name="Matiasovicova J."/>
            <person name="Kubasova T."/>
            <person name="Cejkova D."/>
            <person name="Rychlik I."/>
        </authorList>
    </citation>
    <scope>NUCLEOTIDE SEQUENCE</scope>
    <source>
        <strain evidence="1">An582</strain>
    </source>
</reference>
<dbReference type="Proteomes" id="UP000705508">
    <property type="component" value="Unassembled WGS sequence"/>
</dbReference>
<dbReference type="AlphaFoldDB" id="A0A938XGD2"/>
<accession>A0A938XGD2</accession>
<name>A0A938XGD2_9CLOT</name>
<protein>
    <submittedName>
        <fullName evidence="1">IS3 family transposase</fullName>
    </submittedName>
</protein>
<feature type="non-terminal residue" evidence="1">
    <location>
        <position position="1"/>
    </location>
</feature>
<dbReference type="EMBL" id="JACJKS010000099">
    <property type="protein sequence ID" value="MBM6949577.1"/>
    <property type="molecule type" value="Genomic_DNA"/>
</dbReference>